<dbReference type="InterPro" id="IPR000719">
    <property type="entry name" value="Prot_kinase_dom"/>
</dbReference>
<reference evidence="2 3" key="1">
    <citation type="submission" date="2018-06" db="EMBL/GenBank/DDBJ databases">
        <title>Comparative genomics reveals the genomic features of Rhizophagus irregularis, R. cerebriforme, R. diaphanum and Gigaspora rosea, and their symbiotic lifestyle signature.</title>
        <authorList>
            <person name="Morin E."/>
            <person name="San Clemente H."/>
            <person name="Chen E.C.H."/>
            <person name="De La Providencia I."/>
            <person name="Hainaut M."/>
            <person name="Kuo A."/>
            <person name="Kohler A."/>
            <person name="Murat C."/>
            <person name="Tang N."/>
            <person name="Roy S."/>
            <person name="Loubradou J."/>
            <person name="Henrissat B."/>
            <person name="Grigoriev I.V."/>
            <person name="Corradi N."/>
            <person name="Roux C."/>
            <person name="Martin F.M."/>
        </authorList>
    </citation>
    <scope>NUCLEOTIDE SEQUENCE [LARGE SCALE GENOMIC DNA]</scope>
    <source>
        <strain evidence="2 3">DAOM 227022</strain>
    </source>
</reference>
<comment type="caution">
    <text evidence="2">The sequence shown here is derived from an EMBL/GenBank/DDBJ whole genome shotgun (WGS) entry which is preliminary data.</text>
</comment>
<dbReference type="EMBL" id="QKYT01000943">
    <property type="protein sequence ID" value="RIA80560.1"/>
    <property type="molecule type" value="Genomic_DNA"/>
</dbReference>
<dbReference type="InterPro" id="IPR011009">
    <property type="entry name" value="Kinase-like_dom_sf"/>
</dbReference>
<sequence>MQFNWASSIKFEKLVFEWISYNQFCEIKEISKEISKGDFSTIYSAIRKDGPLFLSWDNEYKRGELYQEVILKCLNNTQNIDALLNNVKAYLNKYLNIYYGISQNPDTKNYILVQNNFLCESGNKQIDDFIQQMQSKVNNENDMIFEWIPYNRFDEIKEIGKGGFSAVYSAIWKDGPLLWNTSEYVRESNKKIALKCLDNSQNINEFLNEVLIFSTNFNDFSFFSLI</sequence>
<proteinExistence type="predicted"/>
<dbReference type="GO" id="GO:0004672">
    <property type="term" value="F:protein kinase activity"/>
    <property type="evidence" value="ECO:0007669"/>
    <property type="project" value="InterPro"/>
</dbReference>
<dbReference type="STRING" id="658196.A0A397S2E3"/>
<name>A0A397S2E3_9GLOM</name>
<dbReference type="AlphaFoldDB" id="A0A397S2E3"/>
<evidence type="ECO:0000259" key="1">
    <source>
        <dbReference type="PROSITE" id="PS50011"/>
    </source>
</evidence>
<dbReference type="OrthoDB" id="2428734at2759"/>
<keyword evidence="3" id="KW-1185">Reference proteome</keyword>
<dbReference type="GO" id="GO:0005524">
    <property type="term" value="F:ATP binding"/>
    <property type="evidence" value="ECO:0007669"/>
    <property type="project" value="InterPro"/>
</dbReference>
<gene>
    <name evidence="2" type="ORF">C1645_882089</name>
</gene>
<protein>
    <recommendedName>
        <fullName evidence="1">Protein kinase domain-containing protein</fullName>
    </recommendedName>
</protein>
<evidence type="ECO:0000313" key="2">
    <source>
        <dbReference type="EMBL" id="RIA80560.1"/>
    </source>
</evidence>
<dbReference type="Gene3D" id="3.30.200.20">
    <property type="entry name" value="Phosphorylase Kinase, domain 1"/>
    <property type="match status" value="1"/>
</dbReference>
<accession>A0A397S2E3</accession>
<feature type="domain" description="Protein kinase" evidence="1">
    <location>
        <begin position="153"/>
        <end position="226"/>
    </location>
</feature>
<dbReference type="Proteomes" id="UP000265703">
    <property type="component" value="Unassembled WGS sequence"/>
</dbReference>
<dbReference type="SUPFAM" id="SSF56112">
    <property type="entry name" value="Protein kinase-like (PK-like)"/>
    <property type="match status" value="1"/>
</dbReference>
<evidence type="ECO:0000313" key="3">
    <source>
        <dbReference type="Proteomes" id="UP000265703"/>
    </source>
</evidence>
<dbReference type="PROSITE" id="PS50011">
    <property type="entry name" value="PROTEIN_KINASE_DOM"/>
    <property type="match status" value="1"/>
</dbReference>
<organism evidence="2 3">
    <name type="scientific">Glomus cerebriforme</name>
    <dbReference type="NCBI Taxonomy" id="658196"/>
    <lineage>
        <taxon>Eukaryota</taxon>
        <taxon>Fungi</taxon>
        <taxon>Fungi incertae sedis</taxon>
        <taxon>Mucoromycota</taxon>
        <taxon>Glomeromycotina</taxon>
        <taxon>Glomeromycetes</taxon>
        <taxon>Glomerales</taxon>
        <taxon>Glomeraceae</taxon>
        <taxon>Glomus</taxon>
    </lineage>
</organism>